<dbReference type="InterPro" id="IPR016084">
    <property type="entry name" value="Haem_Oase-like_multi-hlx"/>
</dbReference>
<evidence type="ECO:0000313" key="2">
    <source>
        <dbReference type="EMBL" id="MDF2261496.1"/>
    </source>
</evidence>
<name>A0ABT5ZD39_9ACTN</name>
<protein>
    <recommendedName>
        <fullName evidence="4">Thiaminase-2/PQQC domain-containing protein</fullName>
    </recommendedName>
</protein>
<dbReference type="Gene3D" id="1.20.910.10">
    <property type="entry name" value="Heme oxygenase-like"/>
    <property type="match status" value="1"/>
</dbReference>
<reference evidence="2 3" key="1">
    <citation type="submission" date="2023-03" db="EMBL/GenBank/DDBJ databases">
        <title>Draft genome sequence of type strain Streptomyces ferralitis JCM 14344.</title>
        <authorList>
            <person name="Klaysubun C."/>
            <person name="Duangmal K."/>
        </authorList>
    </citation>
    <scope>NUCLEOTIDE SEQUENCE [LARGE SCALE GENOMIC DNA]</scope>
    <source>
        <strain evidence="2 3">JCM 14344</strain>
    </source>
</reference>
<proteinExistence type="predicted"/>
<evidence type="ECO:0000256" key="1">
    <source>
        <dbReference type="SAM" id="MobiDB-lite"/>
    </source>
</evidence>
<comment type="caution">
    <text evidence="2">The sequence shown here is derived from an EMBL/GenBank/DDBJ whole genome shotgun (WGS) entry which is preliminary data.</text>
</comment>
<feature type="region of interest" description="Disordered" evidence="1">
    <location>
        <begin position="245"/>
        <end position="265"/>
    </location>
</feature>
<evidence type="ECO:0008006" key="4">
    <source>
        <dbReference type="Google" id="ProtNLM"/>
    </source>
</evidence>
<keyword evidence="3" id="KW-1185">Reference proteome</keyword>
<sequence>MQVVIDHIEGRRKAYERHDFLVKLLADTTLPGERRLAWAPSVIPFIMGYSDLNKYVFRKGEGDAHLDPLQALLNAHTYEEDFHWQWMLQDLEKLGADGRMPLSEATRVLWGPEFAHSRRLCLELASLAAGAPAYAAFAMVEAIEAVSVTIFEHCQGISLRDGQECEFFGTKHYAAEASHSIKSPEVAESSLPRLDDLQRGKAIVMADRVFSLFDEWSNGLLRFAIENEVNADTYARMVEQSKEAWPSTHHVPGPGDGVVGAMPAR</sequence>
<dbReference type="RefSeq" id="WP_275823186.1">
    <property type="nucleotide sequence ID" value="NZ_BAAANM010000054.1"/>
</dbReference>
<gene>
    <name evidence="2" type="ORF">P2L57_39030</name>
</gene>
<organism evidence="2 3">
    <name type="scientific">Streptantibioticus ferralitis</name>
    <dbReference type="NCBI Taxonomy" id="236510"/>
    <lineage>
        <taxon>Bacteria</taxon>
        <taxon>Bacillati</taxon>
        <taxon>Actinomycetota</taxon>
        <taxon>Actinomycetes</taxon>
        <taxon>Kitasatosporales</taxon>
        <taxon>Streptomycetaceae</taxon>
        <taxon>Streptantibioticus</taxon>
    </lineage>
</organism>
<dbReference type="Proteomes" id="UP001220022">
    <property type="component" value="Unassembled WGS sequence"/>
</dbReference>
<accession>A0ABT5ZD39</accession>
<dbReference type="EMBL" id="JARHTQ010000061">
    <property type="protein sequence ID" value="MDF2261496.1"/>
    <property type="molecule type" value="Genomic_DNA"/>
</dbReference>
<evidence type="ECO:0000313" key="3">
    <source>
        <dbReference type="Proteomes" id="UP001220022"/>
    </source>
</evidence>